<feature type="domain" description="C2H2-type" evidence="11">
    <location>
        <begin position="251"/>
        <end position="278"/>
    </location>
</feature>
<keyword evidence="3" id="KW-0479">Metal-binding</keyword>
<dbReference type="AlphaFoldDB" id="A0A9Q0DVL5"/>
<feature type="coiled-coil region" evidence="9">
    <location>
        <begin position="17"/>
        <end position="44"/>
    </location>
</feature>
<evidence type="ECO:0000256" key="4">
    <source>
        <dbReference type="ARBA" id="ARBA00022737"/>
    </source>
</evidence>
<evidence type="ECO:0000259" key="11">
    <source>
        <dbReference type="PROSITE" id="PS50157"/>
    </source>
</evidence>
<feature type="domain" description="C2H2-type" evidence="11">
    <location>
        <begin position="279"/>
        <end position="306"/>
    </location>
</feature>
<comment type="caution">
    <text evidence="12">The sequence shown here is derived from an EMBL/GenBank/DDBJ whole genome shotgun (WGS) entry which is preliminary data.</text>
</comment>
<evidence type="ECO:0000256" key="7">
    <source>
        <dbReference type="ARBA" id="ARBA00023242"/>
    </source>
</evidence>
<proteinExistence type="inferred from homology"/>
<dbReference type="InterPro" id="IPR036236">
    <property type="entry name" value="Znf_C2H2_sf"/>
</dbReference>
<keyword evidence="6" id="KW-0862">Zinc</keyword>
<dbReference type="PANTHER" id="PTHR16515:SF55">
    <property type="entry name" value="C2H2-TYPE DOMAIN-CONTAINING PROTEIN"/>
    <property type="match status" value="1"/>
</dbReference>
<feature type="compositionally biased region" description="Basic and acidic residues" evidence="10">
    <location>
        <begin position="144"/>
        <end position="159"/>
    </location>
</feature>
<gene>
    <name evidence="12" type="ORF">NHX12_004645</name>
</gene>
<dbReference type="PANTHER" id="PTHR16515">
    <property type="entry name" value="PR DOMAIN ZINC FINGER PROTEIN"/>
    <property type="match status" value="1"/>
</dbReference>
<dbReference type="FunFam" id="3.30.160.60:FF:000446">
    <property type="entry name" value="Zinc finger protein"/>
    <property type="match status" value="1"/>
</dbReference>
<feature type="compositionally biased region" description="Basic and acidic residues" evidence="10">
    <location>
        <begin position="106"/>
        <end position="115"/>
    </location>
</feature>
<sequence length="353" mass="39997">MRALMNQMMTTAVETLFEEFQRTVTDYENEIVRLKGEKECFQQSWSPEQLELNLTGPIRVAPETPPPKDEPQEVAHRPVETDFQRIEEELKQLIQSPKEVNLHFIKDEPEDEFQRPEGIQRNPVEEIESADSLFWSLLSENDPERRSFPYRDPMERRGAEPPQATTSLQQQQQQHESPNLHTPGQGSQQAPARVYVCPVCSKGFTGSCKLNIHMRVHTGEKPYACAQCGNRFSQSGALKAHMKVHSGERPYRCASCDKSFVNKCNLTKHVQVHSAHKPFGCSVCGKRFNFKQALKVHAGLHVSAKPFACPRCGRGFCAKSSLVVHMRHHCAAAREWTGALLPEPGMCLDQQPL</sequence>
<feature type="domain" description="C2H2-type" evidence="11">
    <location>
        <begin position="223"/>
        <end position="250"/>
    </location>
</feature>
<comment type="subcellular location">
    <subcellularLocation>
        <location evidence="1">Nucleus</location>
    </subcellularLocation>
</comment>
<feature type="domain" description="C2H2-type" evidence="11">
    <location>
        <begin position="307"/>
        <end position="334"/>
    </location>
</feature>
<dbReference type="OrthoDB" id="427030at2759"/>
<feature type="compositionally biased region" description="Polar residues" evidence="10">
    <location>
        <begin position="175"/>
        <end position="188"/>
    </location>
</feature>
<keyword evidence="5 8" id="KW-0863">Zinc-finger</keyword>
<dbReference type="PROSITE" id="PS00028">
    <property type="entry name" value="ZINC_FINGER_C2H2_1"/>
    <property type="match status" value="5"/>
</dbReference>
<evidence type="ECO:0000256" key="6">
    <source>
        <dbReference type="ARBA" id="ARBA00022833"/>
    </source>
</evidence>
<dbReference type="PROSITE" id="PS50157">
    <property type="entry name" value="ZINC_FINGER_C2H2_2"/>
    <property type="match status" value="5"/>
</dbReference>
<dbReference type="GO" id="GO:0005634">
    <property type="term" value="C:nucleus"/>
    <property type="evidence" value="ECO:0007669"/>
    <property type="project" value="UniProtKB-SubCell"/>
</dbReference>
<feature type="domain" description="C2H2-type" evidence="11">
    <location>
        <begin position="195"/>
        <end position="222"/>
    </location>
</feature>
<evidence type="ECO:0000256" key="9">
    <source>
        <dbReference type="SAM" id="Coils"/>
    </source>
</evidence>
<name>A0A9Q0DVL5_9TELE</name>
<dbReference type="FunFam" id="3.30.160.60:FF:000534">
    <property type="entry name" value="zinc finger protein 674"/>
    <property type="match status" value="1"/>
</dbReference>
<protein>
    <recommendedName>
        <fullName evidence="11">C2H2-type domain-containing protein</fullName>
    </recommendedName>
</protein>
<dbReference type="InterPro" id="IPR013087">
    <property type="entry name" value="Znf_C2H2_type"/>
</dbReference>
<evidence type="ECO:0000256" key="1">
    <source>
        <dbReference type="ARBA" id="ARBA00004123"/>
    </source>
</evidence>
<keyword evidence="7" id="KW-0539">Nucleus</keyword>
<dbReference type="Gene3D" id="3.30.160.60">
    <property type="entry name" value="Classic Zinc Finger"/>
    <property type="match status" value="5"/>
</dbReference>
<comment type="similarity">
    <text evidence="2">Belongs to the krueppel C2H2-type zinc-finger protein family.</text>
</comment>
<dbReference type="EMBL" id="JANIIK010000111">
    <property type="protein sequence ID" value="KAJ3595341.1"/>
    <property type="molecule type" value="Genomic_DNA"/>
</dbReference>
<keyword evidence="13" id="KW-1185">Reference proteome</keyword>
<dbReference type="Pfam" id="PF00096">
    <property type="entry name" value="zf-C2H2"/>
    <property type="match status" value="4"/>
</dbReference>
<dbReference type="FunFam" id="3.30.160.60:FF:000072">
    <property type="entry name" value="zinc finger protein 143 isoform X1"/>
    <property type="match status" value="1"/>
</dbReference>
<feature type="region of interest" description="Disordered" evidence="10">
    <location>
        <begin position="144"/>
        <end position="188"/>
    </location>
</feature>
<evidence type="ECO:0000313" key="13">
    <source>
        <dbReference type="Proteomes" id="UP001148018"/>
    </source>
</evidence>
<keyword evidence="9" id="KW-0175">Coiled coil</keyword>
<dbReference type="FunFam" id="3.30.160.60:FF:000151">
    <property type="entry name" value="Zinc finger and SCAN domain-containing 21"/>
    <property type="match status" value="1"/>
</dbReference>
<dbReference type="GO" id="GO:0008270">
    <property type="term" value="F:zinc ion binding"/>
    <property type="evidence" value="ECO:0007669"/>
    <property type="project" value="UniProtKB-KW"/>
</dbReference>
<dbReference type="InterPro" id="IPR050331">
    <property type="entry name" value="Zinc_finger"/>
</dbReference>
<feature type="region of interest" description="Disordered" evidence="10">
    <location>
        <begin position="106"/>
        <end position="125"/>
    </location>
</feature>
<reference evidence="12" key="1">
    <citation type="submission" date="2022-07" db="EMBL/GenBank/DDBJ databases">
        <title>Chromosome-level genome of Muraenolepis orangiensis.</title>
        <authorList>
            <person name="Kim J."/>
        </authorList>
    </citation>
    <scope>NUCLEOTIDE SEQUENCE</scope>
    <source>
        <strain evidence="12">KU_S4_2022</strain>
        <tissue evidence="12">Muscle</tissue>
    </source>
</reference>
<dbReference type="GO" id="GO:0010468">
    <property type="term" value="P:regulation of gene expression"/>
    <property type="evidence" value="ECO:0007669"/>
    <property type="project" value="TreeGrafter"/>
</dbReference>
<dbReference type="Proteomes" id="UP001148018">
    <property type="component" value="Unassembled WGS sequence"/>
</dbReference>
<evidence type="ECO:0000256" key="3">
    <source>
        <dbReference type="ARBA" id="ARBA00022723"/>
    </source>
</evidence>
<keyword evidence="4" id="KW-0677">Repeat</keyword>
<dbReference type="SUPFAM" id="SSF57667">
    <property type="entry name" value="beta-beta-alpha zinc fingers"/>
    <property type="match status" value="3"/>
</dbReference>
<dbReference type="SMART" id="SM00355">
    <property type="entry name" value="ZnF_C2H2"/>
    <property type="match status" value="5"/>
</dbReference>
<evidence type="ECO:0000256" key="10">
    <source>
        <dbReference type="SAM" id="MobiDB-lite"/>
    </source>
</evidence>
<dbReference type="FunFam" id="3.30.160.60:FF:001158">
    <property type="entry name" value="zinc finger protein 22"/>
    <property type="match status" value="1"/>
</dbReference>
<evidence type="ECO:0000256" key="8">
    <source>
        <dbReference type="PROSITE-ProRule" id="PRU00042"/>
    </source>
</evidence>
<organism evidence="12 13">
    <name type="scientific">Muraenolepis orangiensis</name>
    <name type="common">Patagonian moray cod</name>
    <dbReference type="NCBI Taxonomy" id="630683"/>
    <lineage>
        <taxon>Eukaryota</taxon>
        <taxon>Metazoa</taxon>
        <taxon>Chordata</taxon>
        <taxon>Craniata</taxon>
        <taxon>Vertebrata</taxon>
        <taxon>Euteleostomi</taxon>
        <taxon>Actinopterygii</taxon>
        <taxon>Neopterygii</taxon>
        <taxon>Teleostei</taxon>
        <taxon>Neoteleostei</taxon>
        <taxon>Acanthomorphata</taxon>
        <taxon>Zeiogadaria</taxon>
        <taxon>Gadariae</taxon>
        <taxon>Gadiformes</taxon>
        <taxon>Muraenolepidoidei</taxon>
        <taxon>Muraenolepididae</taxon>
        <taxon>Muraenolepis</taxon>
    </lineage>
</organism>
<accession>A0A9Q0DVL5</accession>
<evidence type="ECO:0000256" key="5">
    <source>
        <dbReference type="ARBA" id="ARBA00022771"/>
    </source>
</evidence>
<evidence type="ECO:0000313" key="12">
    <source>
        <dbReference type="EMBL" id="KAJ3595341.1"/>
    </source>
</evidence>
<evidence type="ECO:0000256" key="2">
    <source>
        <dbReference type="ARBA" id="ARBA00006991"/>
    </source>
</evidence>